<name>A0ABP8C6K3_9ACTN</name>
<proteinExistence type="predicted"/>
<evidence type="ECO:0000313" key="3">
    <source>
        <dbReference type="Proteomes" id="UP001501710"/>
    </source>
</evidence>
<dbReference type="RefSeq" id="WP_344898707.1">
    <property type="nucleotide sequence ID" value="NZ_BAABAS010000011.1"/>
</dbReference>
<accession>A0ABP8C6K3</accession>
<dbReference type="Pfam" id="PF14082">
    <property type="entry name" value="SduA_C"/>
    <property type="match status" value="1"/>
</dbReference>
<evidence type="ECO:0000259" key="1">
    <source>
        <dbReference type="Pfam" id="PF14082"/>
    </source>
</evidence>
<protein>
    <recommendedName>
        <fullName evidence="1">Shedu protein SduA C-terminal domain-containing protein</fullName>
    </recommendedName>
</protein>
<evidence type="ECO:0000313" key="2">
    <source>
        <dbReference type="EMBL" id="GAA4234540.1"/>
    </source>
</evidence>
<organism evidence="2 3">
    <name type="scientific">Actinomadura meridiana</name>
    <dbReference type="NCBI Taxonomy" id="559626"/>
    <lineage>
        <taxon>Bacteria</taxon>
        <taxon>Bacillati</taxon>
        <taxon>Actinomycetota</taxon>
        <taxon>Actinomycetes</taxon>
        <taxon>Streptosporangiales</taxon>
        <taxon>Thermomonosporaceae</taxon>
        <taxon>Actinomadura</taxon>
    </lineage>
</organism>
<sequence length="170" mass="18674">MKTPGAAEHQLQKALSGQYWIFGGRYVDDEKAYRRLVPGDEYDIPLVRADGALQIVELKLAMGLRSPLVKKHRGSWVAASAVNDVVSQAIAYLVGLDEHRLRIRDEIGIETRRASATVLIGHPAAQPSAPEAAIHEAFRTLNTHLGRVEVLTYKELIDNVERSIGGAARS</sequence>
<gene>
    <name evidence="2" type="ORF">GCM10022254_39610</name>
</gene>
<dbReference type="InterPro" id="IPR025359">
    <property type="entry name" value="SduA_C"/>
</dbReference>
<dbReference type="EMBL" id="BAABAS010000011">
    <property type="protein sequence ID" value="GAA4234540.1"/>
    <property type="molecule type" value="Genomic_DNA"/>
</dbReference>
<dbReference type="Proteomes" id="UP001501710">
    <property type="component" value="Unassembled WGS sequence"/>
</dbReference>
<keyword evidence="3" id="KW-1185">Reference proteome</keyword>
<feature type="domain" description="Shedu protein SduA C-terminal" evidence="1">
    <location>
        <begin position="7"/>
        <end position="157"/>
    </location>
</feature>
<reference evidence="3" key="1">
    <citation type="journal article" date="2019" name="Int. J. Syst. Evol. Microbiol.">
        <title>The Global Catalogue of Microorganisms (GCM) 10K type strain sequencing project: providing services to taxonomists for standard genome sequencing and annotation.</title>
        <authorList>
            <consortium name="The Broad Institute Genomics Platform"/>
            <consortium name="The Broad Institute Genome Sequencing Center for Infectious Disease"/>
            <person name="Wu L."/>
            <person name="Ma J."/>
        </authorList>
    </citation>
    <scope>NUCLEOTIDE SEQUENCE [LARGE SCALE GENOMIC DNA]</scope>
    <source>
        <strain evidence="3">JCM 17440</strain>
    </source>
</reference>
<comment type="caution">
    <text evidence="2">The sequence shown here is derived from an EMBL/GenBank/DDBJ whole genome shotgun (WGS) entry which is preliminary data.</text>
</comment>